<accession>I0ZA31</accession>
<dbReference type="Proteomes" id="UP000007264">
    <property type="component" value="Unassembled WGS sequence"/>
</dbReference>
<comment type="caution">
    <text evidence="2">The sequence shown here is derived from an EMBL/GenBank/DDBJ whole genome shotgun (WGS) entry which is preliminary data.</text>
</comment>
<dbReference type="SUPFAM" id="SSF52374">
    <property type="entry name" value="Nucleotidylyl transferase"/>
    <property type="match status" value="1"/>
</dbReference>
<dbReference type="GO" id="GO:0016887">
    <property type="term" value="F:ATP hydrolysis activity"/>
    <property type="evidence" value="ECO:0007669"/>
    <property type="project" value="TreeGrafter"/>
</dbReference>
<dbReference type="EMBL" id="AGSI01000001">
    <property type="protein sequence ID" value="EIE27500.1"/>
    <property type="molecule type" value="Genomic_DNA"/>
</dbReference>
<dbReference type="eggNOG" id="ENOG502QTA1">
    <property type="taxonomic scope" value="Eukaryota"/>
</dbReference>
<evidence type="ECO:0000313" key="2">
    <source>
        <dbReference type="EMBL" id="EIE27500.1"/>
    </source>
</evidence>
<proteinExistence type="predicted"/>
<dbReference type="GO" id="GO:0005737">
    <property type="term" value="C:cytoplasm"/>
    <property type="evidence" value="ECO:0007669"/>
    <property type="project" value="TreeGrafter"/>
</dbReference>
<dbReference type="InterPro" id="IPR004821">
    <property type="entry name" value="Cyt_trans-like"/>
</dbReference>
<feature type="domain" description="Cytidyltransferase-like" evidence="1">
    <location>
        <begin position="238"/>
        <end position="405"/>
    </location>
</feature>
<dbReference type="RefSeq" id="XP_005652044.1">
    <property type="nucleotide sequence ID" value="XM_005651987.1"/>
</dbReference>
<dbReference type="GeneID" id="17045515"/>
<protein>
    <recommendedName>
        <fullName evidence="1">Cytidyltransferase-like domain-containing protein</fullName>
    </recommendedName>
</protein>
<dbReference type="PANTHER" id="PTHR31285:SF0">
    <property type="entry name" value="NICOTINAMIDE MONONUCLEOTIDE ADENYLYLTRANSFERASE"/>
    <property type="match status" value="1"/>
</dbReference>
<dbReference type="PANTHER" id="PTHR31285">
    <property type="entry name" value="NICOTINAMIDE MONONUCLEOTIDE ADENYLYLTRANSFERASE"/>
    <property type="match status" value="1"/>
</dbReference>
<dbReference type="OrthoDB" id="5591297at2759"/>
<dbReference type="KEGG" id="csl:COCSUDRAFT_32019"/>
<organism evidence="2 3">
    <name type="scientific">Coccomyxa subellipsoidea (strain C-169)</name>
    <name type="common">Green microalga</name>
    <dbReference type="NCBI Taxonomy" id="574566"/>
    <lineage>
        <taxon>Eukaryota</taxon>
        <taxon>Viridiplantae</taxon>
        <taxon>Chlorophyta</taxon>
        <taxon>core chlorophytes</taxon>
        <taxon>Trebouxiophyceae</taxon>
        <taxon>Trebouxiophyceae incertae sedis</taxon>
        <taxon>Coccomyxaceae</taxon>
        <taxon>Coccomyxa</taxon>
        <taxon>Coccomyxa subellipsoidea</taxon>
    </lineage>
</organism>
<dbReference type="Pfam" id="PF01467">
    <property type="entry name" value="CTP_transf_like"/>
    <property type="match status" value="1"/>
</dbReference>
<dbReference type="GO" id="GO:0000309">
    <property type="term" value="F:nicotinamide-nucleotide adenylyltransferase activity"/>
    <property type="evidence" value="ECO:0007669"/>
    <property type="project" value="TreeGrafter"/>
</dbReference>
<sequence length="413" mass="44222">MEEMDQSIVDLVRQIHDNPAKAVFYVAGGGAQVMTWLLSVPGASKTVLEARIPYGGGKSMAEILAKEPQTYACTLTAVDMARAAYRQAAHLSEFGVPILGVSCTCALATDRVKKGDHKVYVAVHDGVSSRACRVHLSKGARSRLEEDAVASRLVLRALASGCGLDAAAQSLDLGLLRTEQQNGAADGAAAGPTFEQLQETVQSMEEPLQELLEGRVRSVEYSGGQVIVDAPRRGRVYLPGSFNPLHEGHKGLLAAALKAKGLSGGEGCFELSVGNPDKGLMSLQEAKSRVAQFVTAGLPLVVTQAPLFTIKSKLFPKSTFVIGYDTAIRLIMGKYYGGEVPMLLEMTAMRNRGCSFLVAGRLDAQSAFKTMEDVELPEHLRDIGLFETIPEKLFRSDISSTALREKGIVLPAT</sequence>
<reference evidence="2 3" key="1">
    <citation type="journal article" date="2012" name="Genome Biol.">
        <title>The genome of the polar eukaryotic microalga coccomyxa subellipsoidea reveals traits of cold adaptation.</title>
        <authorList>
            <person name="Blanc G."/>
            <person name="Agarkova I."/>
            <person name="Grimwood J."/>
            <person name="Kuo A."/>
            <person name="Brueggeman A."/>
            <person name="Dunigan D."/>
            <person name="Gurnon J."/>
            <person name="Ladunga I."/>
            <person name="Lindquist E."/>
            <person name="Lucas S."/>
            <person name="Pangilinan J."/>
            <person name="Proschold T."/>
            <person name="Salamov A."/>
            <person name="Schmutz J."/>
            <person name="Weeks D."/>
            <person name="Yamada T."/>
            <person name="Claverie J.M."/>
            <person name="Grigoriev I."/>
            <person name="Van Etten J."/>
            <person name="Lomsadze A."/>
            <person name="Borodovsky M."/>
        </authorList>
    </citation>
    <scope>NUCLEOTIDE SEQUENCE [LARGE SCALE GENOMIC DNA]</scope>
    <source>
        <strain evidence="2 3">C-169</strain>
    </source>
</reference>
<evidence type="ECO:0000313" key="3">
    <source>
        <dbReference type="Proteomes" id="UP000007264"/>
    </source>
</evidence>
<dbReference type="Gene3D" id="3.40.50.620">
    <property type="entry name" value="HUPs"/>
    <property type="match status" value="1"/>
</dbReference>
<gene>
    <name evidence="2" type="ORF">COCSUDRAFT_32019</name>
</gene>
<dbReference type="AlphaFoldDB" id="I0ZA31"/>
<dbReference type="GO" id="GO:0005634">
    <property type="term" value="C:nucleus"/>
    <property type="evidence" value="ECO:0007669"/>
    <property type="project" value="TreeGrafter"/>
</dbReference>
<name>I0ZA31_COCSC</name>
<dbReference type="InterPro" id="IPR014729">
    <property type="entry name" value="Rossmann-like_a/b/a_fold"/>
</dbReference>
<evidence type="ECO:0000259" key="1">
    <source>
        <dbReference type="Pfam" id="PF01467"/>
    </source>
</evidence>
<keyword evidence="3" id="KW-1185">Reference proteome</keyword>